<protein>
    <submittedName>
        <fullName evidence="1">Uncharacterized protein</fullName>
    </submittedName>
</protein>
<evidence type="ECO:0000313" key="1">
    <source>
        <dbReference type="EMBL" id="CAK0829239.1"/>
    </source>
</evidence>
<evidence type="ECO:0000313" key="2">
    <source>
        <dbReference type="Proteomes" id="UP001189429"/>
    </source>
</evidence>
<comment type="caution">
    <text evidence="1">The sequence shown here is derived from an EMBL/GenBank/DDBJ whole genome shotgun (WGS) entry which is preliminary data.</text>
</comment>
<gene>
    <name evidence="1" type="ORF">PCOR1329_LOCUS28246</name>
</gene>
<keyword evidence="2" id="KW-1185">Reference proteome</keyword>
<proteinExistence type="predicted"/>
<organism evidence="1 2">
    <name type="scientific">Prorocentrum cordatum</name>
    <dbReference type="NCBI Taxonomy" id="2364126"/>
    <lineage>
        <taxon>Eukaryota</taxon>
        <taxon>Sar</taxon>
        <taxon>Alveolata</taxon>
        <taxon>Dinophyceae</taxon>
        <taxon>Prorocentrales</taxon>
        <taxon>Prorocentraceae</taxon>
        <taxon>Prorocentrum</taxon>
    </lineage>
</organism>
<reference evidence="1" key="1">
    <citation type="submission" date="2023-10" db="EMBL/GenBank/DDBJ databases">
        <authorList>
            <person name="Chen Y."/>
            <person name="Shah S."/>
            <person name="Dougan E. K."/>
            <person name="Thang M."/>
            <person name="Chan C."/>
        </authorList>
    </citation>
    <scope>NUCLEOTIDE SEQUENCE [LARGE SCALE GENOMIC DNA]</scope>
</reference>
<dbReference type="EMBL" id="CAUYUJ010010381">
    <property type="protein sequence ID" value="CAK0829239.1"/>
    <property type="molecule type" value="Genomic_DNA"/>
</dbReference>
<accession>A0ABN9SB96</accession>
<sequence>ALGDNPVLTFKAGSGNNTGDIFKRRACHNAESRIFQLLSNDDELRNQWKNMNGANDRAAFWARAQSLYGKELKIFVEETLEEAFSHTTKDDAHADADWLDEDEVRNHPKLQGKADQISNILKNGKTWFDTGRGTKLYEVFFYQTKKSDTEEQNRTMKRKVALNAVKSDEMEDFVSKRQLTAAGNSLSELIRVGDMINAVTARGKCEKGFVTTACKEGNSKASSAKSATATLNDLLKTAAEELEAEAEAVGADL</sequence>
<name>A0ABN9SB96_9DINO</name>
<dbReference type="Proteomes" id="UP001189429">
    <property type="component" value="Unassembled WGS sequence"/>
</dbReference>
<feature type="non-terminal residue" evidence="1">
    <location>
        <position position="1"/>
    </location>
</feature>